<gene>
    <name evidence="1" type="ORF">TPAB3V08_LOCUS13525</name>
</gene>
<keyword evidence="2" id="KW-1185">Reference proteome</keyword>
<proteinExistence type="predicted"/>
<evidence type="ECO:0000313" key="1">
    <source>
        <dbReference type="EMBL" id="CAG2066582.1"/>
    </source>
</evidence>
<name>A0ABN7PKI1_TIMPD</name>
<sequence length="66" mass="7633">MENHSWYNQPIKPQSYLHRQPGFCESSALDHGATKAGMNKLEMYCIPFGERESALKRNLTKLNQHV</sequence>
<comment type="caution">
    <text evidence="1">The sequence shown here is derived from an EMBL/GenBank/DDBJ whole genome shotgun (WGS) entry which is preliminary data.</text>
</comment>
<dbReference type="EMBL" id="CAJPIN010056112">
    <property type="protein sequence ID" value="CAG2066582.1"/>
    <property type="molecule type" value="Genomic_DNA"/>
</dbReference>
<accession>A0ABN7PKI1</accession>
<protein>
    <submittedName>
        <fullName evidence="1">Uncharacterized protein</fullName>
    </submittedName>
</protein>
<evidence type="ECO:0000313" key="2">
    <source>
        <dbReference type="Proteomes" id="UP001153148"/>
    </source>
</evidence>
<reference evidence="1" key="1">
    <citation type="submission" date="2021-03" db="EMBL/GenBank/DDBJ databases">
        <authorList>
            <person name="Tran Van P."/>
        </authorList>
    </citation>
    <scope>NUCLEOTIDE SEQUENCE</scope>
</reference>
<organism evidence="1 2">
    <name type="scientific">Timema podura</name>
    <name type="common">Walking stick</name>
    <dbReference type="NCBI Taxonomy" id="61482"/>
    <lineage>
        <taxon>Eukaryota</taxon>
        <taxon>Metazoa</taxon>
        <taxon>Ecdysozoa</taxon>
        <taxon>Arthropoda</taxon>
        <taxon>Hexapoda</taxon>
        <taxon>Insecta</taxon>
        <taxon>Pterygota</taxon>
        <taxon>Neoptera</taxon>
        <taxon>Polyneoptera</taxon>
        <taxon>Phasmatodea</taxon>
        <taxon>Timematodea</taxon>
        <taxon>Timematoidea</taxon>
        <taxon>Timematidae</taxon>
        <taxon>Timema</taxon>
    </lineage>
</organism>
<dbReference type="Proteomes" id="UP001153148">
    <property type="component" value="Unassembled WGS sequence"/>
</dbReference>